<sequence length="170" mass="18572">MALGFLCNAAAIITLCVVNQNVYITGNATKGLFITIVIFTVLSFLIMKCIAFPLDLDDKCSLTFLIGHRIYEIEYDIVVCVYSLLLSNWEMAKLAIVITVLAIIDITASAISLIKNSYDLKKQETHIWELLIPICVFIFVPFPALCIIAMLCSGSTTNNFSSSGGSFGGV</sequence>
<keyword evidence="3" id="KW-1185">Reference proteome</keyword>
<feature type="transmembrane region" description="Helical" evidence="1">
    <location>
        <begin position="126"/>
        <end position="151"/>
    </location>
</feature>
<dbReference type="EMBL" id="CACVKT020006392">
    <property type="protein sequence ID" value="CAC5401166.1"/>
    <property type="molecule type" value="Genomic_DNA"/>
</dbReference>
<keyword evidence="1" id="KW-1133">Transmembrane helix</keyword>
<name>A0A6J8CZZ8_MYTCO</name>
<gene>
    <name evidence="2" type="ORF">MCOR_35279</name>
</gene>
<dbReference type="Proteomes" id="UP000507470">
    <property type="component" value="Unassembled WGS sequence"/>
</dbReference>
<dbReference type="OrthoDB" id="10550039at2759"/>
<evidence type="ECO:0000256" key="1">
    <source>
        <dbReference type="SAM" id="Phobius"/>
    </source>
</evidence>
<proteinExistence type="predicted"/>
<reference evidence="2 3" key="1">
    <citation type="submission" date="2020-06" db="EMBL/GenBank/DDBJ databases">
        <authorList>
            <person name="Li R."/>
            <person name="Bekaert M."/>
        </authorList>
    </citation>
    <scope>NUCLEOTIDE SEQUENCE [LARGE SCALE GENOMIC DNA]</scope>
    <source>
        <strain evidence="3">wild</strain>
    </source>
</reference>
<evidence type="ECO:0000313" key="2">
    <source>
        <dbReference type="EMBL" id="CAC5401166.1"/>
    </source>
</evidence>
<keyword evidence="1" id="KW-0472">Membrane</keyword>
<feature type="transmembrane region" description="Helical" evidence="1">
    <location>
        <begin position="32"/>
        <end position="52"/>
    </location>
</feature>
<accession>A0A6J8CZZ8</accession>
<protein>
    <submittedName>
        <fullName evidence="2">Uncharacterized protein</fullName>
    </submittedName>
</protein>
<feature type="transmembrane region" description="Helical" evidence="1">
    <location>
        <begin position="95"/>
        <end position="114"/>
    </location>
</feature>
<evidence type="ECO:0000313" key="3">
    <source>
        <dbReference type="Proteomes" id="UP000507470"/>
    </source>
</evidence>
<organism evidence="2 3">
    <name type="scientific">Mytilus coruscus</name>
    <name type="common">Sea mussel</name>
    <dbReference type="NCBI Taxonomy" id="42192"/>
    <lineage>
        <taxon>Eukaryota</taxon>
        <taxon>Metazoa</taxon>
        <taxon>Spiralia</taxon>
        <taxon>Lophotrochozoa</taxon>
        <taxon>Mollusca</taxon>
        <taxon>Bivalvia</taxon>
        <taxon>Autobranchia</taxon>
        <taxon>Pteriomorphia</taxon>
        <taxon>Mytilida</taxon>
        <taxon>Mytiloidea</taxon>
        <taxon>Mytilidae</taxon>
        <taxon>Mytilinae</taxon>
        <taxon>Mytilus</taxon>
    </lineage>
</organism>
<keyword evidence="1" id="KW-0812">Transmembrane</keyword>
<dbReference type="AlphaFoldDB" id="A0A6J8CZZ8"/>